<evidence type="ECO:0000313" key="6">
    <source>
        <dbReference type="Proteomes" id="UP000789342"/>
    </source>
</evidence>
<feature type="non-terminal residue" evidence="5">
    <location>
        <position position="1"/>
    </location>
</feature>
<dbReference type="InterPro" id="IPR023210">
    <property type="entry name" value="NADP_OxRdtase_dom"/>
</dbReference>
<keyword evidence="6" id="KW-1185">Reference proteome</keyword>
<proteinExistence type="inferred from homology"/>
<accession>A0A9N9JDE4</accession>
<gene>
    <name evidence="5" type="ORF">AMORRO_LOCUS16778</name>
</gene>
<reference evidence="5" key="1">
    <citation type="submission" date="2021-06" db="EMBL/GenBank/DDBJ databases">
        <authorList>
            <person name="Kallberg Y."/>
            <person name="Tangrot J."/>
            <person name="Rosling A."/>
        </authorList>
    </citation>
    <scope>NUCLEOTIDE SEQUENCE</scope>
    <source>
        <strain evidence="5">CL551</strain>
    </source>
</reference>
<dbReference type="Gene3D" id="3.20.20.100">
    <property type="entry name" value="NADP-dependent oxidoreductase domain"/>
    <property type="match status" value="1"/>
</dbReference>
<dbReference type="SUPFAM" id="SSF51430">
    <property type="entry name" value="NAD(P)-linked oxidoreductase"/>
    <property type="match status" value="1"/>
</dbReference>
<sequence length="200" mass="22142">FDCITPRISAMELNASPKIIEKMEYRYLGSSGLKVSVLSLGGWVTFGGQVSPEVTLRCMQIAFDNGINYFDTAEVYAGGKSEIDMGNAIKKLGWKRSDYVISTKIFWGGKGPNDRGLSRKHIVEGLNASLKRLGLDYVDIVYAHRPDPDTPMQEIVRAFDFLINQGKAFYWGTSEWSAQLITEAIGTANQLGLIPPLAEQ</sequence>
<evidence type="ECO:0000256" key="3">
    <source>
        <dbReference type="ARBA" id="ARBA00023002"/>
    </source>
</evidence>
<organism evidence="5 6">
    <name type="scientific">Acaulospora morrowiae</name>
    <dbReference type="NCBI Taxonomy" id="94023"/>
    <lineage>
        <taxon>Eukaryota</taxon>
        <taxon>Fungi</taxon>
        <taxon>Fungi incertae sedis</taxon>
        <taxon>Mucoromycota</taxon>
        <taxon>Glomeromycotina</taxon>
        <taxon>Glomeromycetes</taxon>
        <taxon>Diversisporales</taxon>
        <taxon>Acaulosporaceae</taxon>
        <taxon>Acaulospora</taxon>
    </lineage>
</organism>
<dbReference type="InterPro" id="IPR005399">
    <property type="entry name" value="K_chnl_volt-dep_bsu_KCNAB-rel"/>
</dbReference>
<dbReference type="GO" id="GO:0016491">
    <property type="term" value="F:oxidoreductase activity"/>
    <property type="evidence" value="ECO:0007669"/>
    <property type="project" value="UniProtKB-KW"/>
</dbReference>
<keyword evidence="2" id="KW-0521">NADP</keyword>
<evidence type="ECO:0000256" key="1">
    <source>
        <dbReference type="ARBA" id="ARBA00006515"/>
    </source>
</evidence>
<protein>
    <submittedName>
        <fullName evidence="5">10727_t:CDS:1</fullName>
    </submittedName>
</protein>
<dbReference type="InterPro" id="IPR036812">
    <property type="entry name" value="NAD(P)_OxRdtase_dom_sf"/>
</dbReference>
<dbReference type="Proteomes" id="UP000789342">
    <property type="component" value="Unassembled WGS sequence"/>
</dbReference>
<feature type="domain" description="NADP-dependent oxidoreductase" evidence="4">
    <location>
        <begin position="38"/>
        <end position="196"/>
    </location>
</feature>
<dbReference type="Pfam" id="PF00248">
    <property type="entry name" value="Aldo_ket_red"/>
    <property type="match status" value="1"/>
</dbReference>
<dbReference type="PANTHER" id="PTHR43150">
    <property type="entry name" value="HYPERKINETIC, ISOFORM M"/>
    <property type="match status" value="1"/>
</dbReference>
<evidence type="ECO:0000313" key="5">
    <source>
        <dbReference type="EMBL" id="CAG8774000.1"/>
    </source>
</evidence>
<name>A0A9N9JDE4_9GLOM</name>
<keyword evidence="3" id="KW-0560">Oxidoreductase</keyword>
<dbReference type="OrthoDB" id="1720422at2759"/>
<comment type="caution">
    <text evidence="5">The sequence shown here is derived from an EMBL/GenBank/DDBJ whole genome shotgun (WGS) entry which is preliminary data.</text>
</comment>
<comment type="similarity">
    <text evidence="1">Belongs to the shaker potassium channel beta subunit family.</text>
</comment>
<evidence type="ECO:0000256" key="2">
    <source>
        <dbReference type="ARBA" id="ARBA00022857"/>
    </source>
</evidence>
<feature type="non-terminal residue" evidence="5">
    <location>
        <position position="200"/>
    </location>
</feature>
<dbReference type="AlphaFoldDB" id="A0A9N9JDE4"/>
<dbReference type="PANTHER" id="PTHR43150:SF2">
    <property type="entry name" value="HYPERKINETIC, ISOFORM M"/>
    <property type="match status" value="1"/>
</dbReference>
<evidence type="ECO:0000259" key="4">
    <source>
        <dbReference type="Pfam" id="PF00248"/>
    </source>
</evidence>
<dbReference type="EMBL" id="CAJVPV010048222">
    <property type="protein sequence ID" value="CAG8774000.1"/>
    <property type="molecule type" value="Genomic_DNA"/>
</dbReference>